<reference evidence="2" key="2">
    <citation type="journal article" date="2024" name="Plant">
        <title>Genomic evolution and insights into agronomic trait innovations of Sesamum species.</title>
        <authorList>
            <person name="Miao H."/>
            <person name="Wang L."/>
            <person name="Qu L."/>
            <person name="Liu H."/>
            <person name="Sun Y."/>
            <person name="Le M."/>
            <person name="Wang Q."/>
            <person name="Wei S."/>
            <person name="Zheng Y."/>
            <person name="Lin W."/>
            <person name="Duan Y."/>
            <person name="Cao H."/>
            <person name="Xiong S."/>
            <person name="Wang X."/>
            <person name="Wei L."/>
            <person name="Li C."/>
            <person name="Ma Q."/>
            <person name="Ju M."/>
            <person name="Zhao R."/>
            <person name="Li G."/>
            <person name="Mu C."/>
            <person name="Tian Q."/>
            <person name="Mei H."/>
            <person name="Zhang T."/>
            <person name="Gao T."/>
            <person name="Zhang H."/>
        </authorList>
    </citation>
    <scope>NUCLEOTIDE SEQUENCE</scope>
    <source>
        <strain evidence="2">G01</strain>
    </source>
</reference>
<evidence type="ECO:0000313" key="2">
    <source>
        <dbReference type="EMBL" id="KAL0349297.1"/>
    </source>
</evidence>
<feature type="compositionally biased region" description="Low complexity" evidence="1">
    <location>
        <begin position="66"/>
        <end position="116"/>
    </location>
</feature>
<dbReference type="AlphaFoldDB" id="A0AAW2P0A5"/>
<comment type="caution">
    <text evidence="2">The sequence shown here is derived from an EMBL/GenBank/DDBJ whole genome shotgun (WGS) entry which is preliminary data.</text>
</comment>
<feature type="compositionally biased region" description="Low complexity" evidence="1">
    <location>
        <begin position="182"/>
        <end position="200"/>
    </location>
</feature>
<organism evidence="2">
    <name type="scientific">Sesamum angustifolium</name>
    <dbReference type="NCBI Taxonomy" id="2727405"/>
    <lineage>
        <taxon>Eukaryota</taxon>
        <taxon>Viridiplantae</taxon>
        <taxon>Streptophyta</taxon>
        <taxon>Embryophyta</taxon>
        <taxon>Tracheophyta</taxon>
        <taxon>Spermatophyta</taxon>
        <taxon>Magnoliopsida</taxon>
        <taxon>eudicotyledons</taxon>
        <taxon>Gunneridae</taxon>
        <taxon>Pentapetalae</taxon>
        <taxon>asterids</taxon>
        <taxon>lamiids</taxon>
        <taxon>Lamiales</taxon>
        <taxon>Pedaliaceae</taxon>
        <taxon>Sesamum</taxon>
    </lineage>
</organism>
<accession>A0AAW2P0A5</accession>
<sequence length="206" mass="21481">MRSKSVNAVNSVKIRPKQSKWSKSVKICHQSTRCGQHSQIHTVSRLVSLCCPVSLHAAPQQPRSHPVSLQQPPVSSQLSVAKSAAAAAPSAPSHAGSSSDDSGDSSDGSETTSRSGETTNPTTATQPLASSAAPTANDDRPATNPAMAESQQRQRRRLKPSNRGDQPNGDHPTAIASPDCEALPPSAASSTAPQLTAPPSEQSQRR</sequence>
<feature type="region of interest" description="Disordered" evidence="1">
    <location>
        <begin position="1"/>
        <end position="22"/>
    </location>
</feature>
<name>A0AAW2P0A5_9LAMI</name>
<gene>
    <name evidence="2" type="ORF">Sangu_1157500</name>
</gene>
<protein>
    <submittedName>
        <fullName evidence="2">Uncharacterized protein</fullName>
    </submittedName>
</protein>
<dbReference type="EMBL" id="JACGWK010000006">
    <property type="protein sequence ID" value="KAL0349297.1"/>
    <property type="molecule type" value="Genomic_DNA"/>
</dbReference>
<proteinExistence type="predicted"/>
<feature type="compositionally biased region" description="Polar residues" evidence="1">
    <location>
        <begin position="1"/>
        <end position="10"/>
    </location>
</feature>
<evidence type="ECO:0000256" key="1">
    <source>
        <dbReference type="SAM" id="MobiDB-lite"/>
    </source>
</evidence>
<feature type="compositionally biased region" description="Polar residues" evidence="1">
    <location>
        <begin position="117"/>
        <end position="134"/>
    </location>
</feature>
<reference evidence="2" key="1">
    <citation type="submission" date="2020-06" db="EMBL/GenBank/DDBJ databases">
        <authorList>
            <person name="Li T."/>
            <person name="Hu X."/>
            <person name="Zhang T."/>
            <person name="Song X."/>
            <person name="Zhang H."/>
            <person name="Dai N."/>
            <person name="Sheng W."/>
            <person name="Hou X."/>
            <person name="Wei L."/>
        </authorList>
    </citation>
    <scope>NUCLEOTIDE SEQUENCE</scope>
    <source>
        <strain evidence="2">G01</strain>
        <tissue evidence="2">Leaf</tissue>
    </source>
</reference>
<feature type="region of interest" description="Disordered" evidence="1">
    <location>
        <begin position="58"/>
        <end position="206"/>
    </location>
</feature>